<gene>
    <name evidence="3" type="ORF">GMST_23370</name>
</gene>
<evidence type="ECO:0000313" key="4">
    <source>
        <dbReference type="Proteomes" id="UP000556026"/>
    </source>
</evidence>
<dbReference type="EMBL" id="BLXX01000006">
    <property type="protein sequence ID" value="GFO60012.1"/>
    <property type="molecule type" value="Genomic_DNA"/>
</dbReference>
<keyword evidence="1" id="KW-1133">Transmembrane helix</keyword>
<sequence length="118" mass="12824">MFKRFIVLLCLMSFWPAAVGAQELAALKEPSPVAVAQTSTDQPAREVDLSIPVALQKATVLAANEPRAAPVGESERPRKTHNGLTFQEFVDVHFGDYRWIWWAGAAAVLVAIHVAAAD</sequence>
<proteinExistence type="predicted"/>
<keyword evidence="1" id="KW-0812">Transmembrane</keyword>
<reference evidence="4" key="1">
    <citation type="submission" date="2020-06" db="EMBL/GenBank/DDBJ databases">
        <title>Draft genomic sequence of Geomonas sp. Red330.</title>
        <authorList>
            <person name="Itoh H."/>
            <person name="Zhenxing X."/>
            <person name="Ushijima N."/>
            <person name="Masuda Y."/>
            <person name="Shiratori Y."/>
            <person name="Senoo K."/>
        </authorList>
    </citation>
    <scope>NUCLEOTIDE SEQUENCE [LARGE SCALE GENOMIC DNA]</scope>
    <source>
        <strain evidence="4">Red330</strain>
    </source>
</reference>
<organism evidence="3 4">
    <name type="scientific">Geomonas silvestris</name>
    <dbReference type="NCBI Taxonomy" id="2740184"/>
    <lineage>
        <taxon>Bacteria</taxon>
        <taxon>Pseudomonadati</taxon>
        <taxon>Thermodesulfobacteriota</taxon>
        <taxon>Desulfuromonadia</taxon>
        <taxon>Geobacterales</taxon>
        <taxon>Geobacteraceae</taxon>
        <taxon>Geomonas</taxon>
    </lineage>
</organism>
<dbReference type="RefSeq" id="WP_183354829.1">
    <property type="nucleotide sequence ID" value="NZ_BLXX01000006.1"/>
</dbReference>
<evidence type="ECO:0000256" key="1">
    <source>
        <dbReference type="SAM" id="Phobius"/>
    </source>
</evidence>
<feature type="signal peptide" evidence="2">
    <location>
        <begin position="1"/>
        <end position="21"/>
    </location>
</feature>
<accession>A0A6V8MJ86</accession>
<keyword evidence="4" id="KW-1185">Reference proteome</keyword>
<feature type="chain" id="PRO_5028060417" evidence="2">
    <location>
        <begin position="22"/>
        <end position="118"/>
    </location>
</feature>
<comment type="caution">
    <text evidence="3">The sequence shown here is derived from an EMBL/GenBank/DDBJ whole genome shotgun (WGS) entry which is preliminary data.</text>
</comment>
<feature type="transmembrane region" description="Helical" evidence="1">
    <location>
        <begin position="99"/>
        <end position="117"/>
    </location>
</feature>
<keyword evidence="1" id="KW-0472">Membrane</keyword>
<evidence type="ECO:0000256" key="2">
    <source>
        <dbReference type="SAM" id="SignalP"/>
    </source>
</evidence>
<dbReference type="Proteomes" id="UP000556026">
    <property type="component" value="Unassembled WGS sequence"/>
</dbReference>
<protein>
    <submittedName>
        <fullName evidence="3">Uncharacterized protein</fullName>
    </submittedName>
</protein>
<keyword evidence="2" id="KW-0732">Signal</keyword>
<name>A0A6V8MJ86_9BACT</name>
<evidence type="ECO:0000313" key="3">
    <source>
        <dbReference type="EMBL" id="GFO60012.1"/>
    </source>
</evidence>
<dbReference type="AlphaFoldDB" id="A0A6V8MJ86"/>